<evidence type="ECO:0000313" key="1">
    <source>
        <dbReference type="EMBL" id="GMS92823.1"/>
    </source>
</evidence>
<reference evidence="1" key="1">
    <citation type="submission" date="2023-10" db="EMBL/GenBank/DDBJ databases">
        <title>Genome assembly of Pristionchus species.</title>
        <authorList>
            <person name="Yoshida K."/>
            <person name="Sommer R.J."/>
        </authorList>
    </citation>
    <scope>NUCLEOTIDE SEQUENCE</scope>
    <source>
        <strain evidence="1">RS0144</strain>
    </source>
</reference>
<gene>
    <name evidence="1" type="ORF">PENTCL1PPCAC_14997</name>
</gene>
<protein>
    <submittedName>
        <fullName evidence="1">Uncharacterized protein</fullName>
    </submittedName>
</protein>
<sequence length="112" mass="12706">WKACGTMRIGTCSYGCFLSCGRERASNSLRMIFPNWKSRRKVNNSRINGKRNGRTHLKSLIREDAMESSRLMTSPLLSFRYSGSSNFALFSPSACEFLRISCTLLNQFFSAS</sequence>
<comment type="caution">
    <text evidence="1">The sequence shown here is derived from an EMBL/GenBank/DDBJ whole genome shotgun (WGS) entry which is preliminary data.</text>
</comment>
<organism evidence="1 2">
    <name type="scientific">Pristionchus entomophagus</name>
    <dbReference type="NCBI Taxonomy" id="358040"/>
    <lineage>
        <taxon>Eukaryota</taxon>
        <taxon>Metazoa</taxon>
        <taxon>Ecdysozoa</taxon>
        <taxon>Nematoda</taxon>
        <taxon>Chromadorea</taxon>
        <taxon>Rhabditida</taxon>
        <taxon>Rhabditina</taxon>
        <taxon>Diplogasteromorpha</taxon>
        <taxon>Diplogasteroidea</taxon>
        <taxon>Neodiplogasteridae</taxon>
        <taxon>Pristionchus</taxon>
    </lineage>
</organism>
<name>A0AAV5TCB7_9BILA</name>
<evidence type="ECO:0000313" key="2">
    <source>
        <dbReference type="Proteomes" id="UP001432027"/>
    </source>
</evidence>
<dbReference type="Proteomes" id="UP001432027">
    <property type="component" value="Unassembled WGS sequence"/>
</dbReference>
<keyword evidence="2" id="KW-1185">Reference proteome</keyword>
<accession>A0AAV5TCB7</accession>
<dbReference type="EMBL" id="BTSX01000004">
    <property type="protein sequence ID" value="GMS92823.1"/>
    <property type="molecule type" value="Genomic_DNA"/>
</dbReference>
<dbReference type="AlphaFoldDB" id="A0AAV5TCB7"/>
<feature type="non-terminal residue" evidence="1">
    <location>
        <position position="1"/>
    </location>
</feature>
<proteinExistence type="predicted"/>